<dbReference type="EMBL" id="DLVE01000059">
    <property type="protein sequence ID" value="HAA84028.1"/>
    <property type="molecule type" value="Genomic_DNA"/>
</dbReference>
<dbReference type="InterPro" id="IPR023696">
    <property type="entry name" value="Ureohydrolase_dom_sf"/>
</dbReference>
<dbReference type="SUPFAM" id="SSF52768">
    <property type="entry name" value="Arginase/deacetylase"/>
    <property type="match status" value="1"/>
</dbReference>
<dbReference type="InterPro" id="IPR000286">
    <property type="entry name" value="HDACs"/>
</dbReference>
<dbReference type="InterPro" id="IPR037138">
    <property type="entry name" value="His_deacetylse_dom_sf"/>
</dbReference>
<dbReference type="InterPro" id="IPR023801">
    <property type="entry name" value="His_deacetylse_dom"/>
</dbReference>
<dbReference type="PANTHER" id="PTHR10625">
    <property type="entry name" value="HISTONE DEACETYLASE HDAC1-RELATED"/>
    <property type="match status" value="1"/>
</dbReference>
<reference evidence="3 4" key="1">
    <citation type="journal article" date="2018" name="Nat. Biotechnol.">
        <title>A standardized bacterial taxonomy based on genome phylogeny substantially revises the tree of life.</title>
        <authorList>
            <person name="Parks D.H."/>
            <person name="Chuvochina M."/>
            <person name="Waite D.W."/>
            <person name="Rinke C."/>
            <person name="Skarshewski A."/>
            <person name="Chaumeil P.A."/>
            <person name="Hugenholtz P."/>
        </authorList>
    </citation>
    <scope>NUCLEOTIDE SEQUENCE [LARGE SCALE GENOMIC DNA]</scope>
    <source>
        <strain evidence="3">UBA12529</strain>
    </source>
</reference>
<proteinExistence type="inferred from homology"/>
<dbReference type="CDD" id="cd09992">
    <property type="entry name" value="HDAC_classII"/>
    <property type="match status" value="1"/>
</dbReference>
<organism evidence="3 4">
    <name type="scientific">Thermodesulfobacterium commune</name>
    <dbReference type="NCBI Taxonomy" id="1741"/>
    <lineage>
        <taxon>Bacteria</taxon>
        <taxon>Pseudomonadati</taxon>
        <taxon>Thermodesulfobacteriota</taxon>
        <taxon>Thermodesulfobacteria</taxon>
        <taxon>Thermodesulfobacteriales</taxon>
        <taxon>Thermodesulfobacteriaceae</taxon>
        <taxon>Thermodesulfobacterium</taxon>
    </lineage>
</organism>
<name>A0A101FJE8_9BACT</name>
<dbReference type="AlphaFoldDB" id="A0A101FJE8"/>
<dbReference type="PRINTS" id="PR01270">
    <property type="entry name" value="HDASUPER"/>
</dbReference>
<comment type="caution">
    <text evidence="3">The sequence shown here is derived from an EMBL/GenBank/DDBJ whole genome shotgun (WGS) entry which is preliminary data.</text>
</comment>
<protein>
    <recommendedName>
        <fullName evidence="2">Histone deacetylase domain-containing protein</fullName>
    </recommendedName>
</protein>
<evidence type="ECO:0000259" key="2">
    <source>
        <dbReference type="Pfam" id="PF00850"/>
    </source>
</evidence>
<evidence type="ECO:0000313" key="4">
    <source>
        <dbReference type="Proteomes" id="UP000257240"/>
    </source>
</evidence>
<evidence type="ECO:0000313" key="3">
    <source>
        <dbReference type="EMBL" id="HAA84028.1"/>
    </source>
</evidence>
<comment type="similarity">
    <text evidence="1">Belongs to the histone deacetylase family.</text>
</comment>
<evidence type="ECO:0000256" key="1">
    <source>
        <dbReference type="ARBA" id="ARBA00005947"/>
    </source>
</evidence>
<dbReference type="GO" id="GO:0040029">
    <property type="term" value="P:epigenetic regulation of gene expression"/>
    <property type="evidence" value="ECO:0007669"/>
    <property type="project" value="TreeGrafter"/>
</dbReference>
<accession>A0A101FJE8</accession>
<dbReference type="PANTHER" id="PTHR10625:SF10">
    <property type="entry name" value="HISTONE DEACETYLASE HDAC1"/>
    <property type="match status" value="1"/>
</dbReference>
<sequence>MGNKVAVIFDEIFLKHDPGSFHPERPERVKVILERLNKEDLRPLIQIFPPEKAEKEEILWNHTESLYNFIKTSAEKGTFQIDADTGGNEYSFEAACYAVGAQKTGLKLIFEEGFDYVFALVRPPGHHAERDRAMGFCLFNNIALAAYYARNYYGIKRILIVDFDLHHGNGTQKSFYHTDEVLFFSTHQYPYEVSPSSYALELFRKIKDLFAFKGFWEI</sequence>
<dbReference type="Proteomes" id="UP000257240">
    <property type="component" value="Unassembled WGS sequence"/>
</dbReference>
<dbReference type="GO" id="GO:0004407">
    <property type="term" value="F:histone deacetylase activity"/>
    <property type="evidence" value="ECO:0007669"/>
    <property type="project" value="TreeGrafter"/>
</dbReference>
<dbReference type="Pfam" id="PF00850">
    <property type="entry name" value="Hist_deacetyl"/>
    <property type="match status" value="1"/>
</dbReference>
<gene>
    <name evidence="3" type="ORF">DCE01_04520</name>
</gene>
<feature type="domain" description="Histone deacetylase" evidence="2">
    <location>
        <begin position="22"/>
        <end position="197"/>
    </location>
</feature>
<dbReference type="Gene3D" id="3.40.800.20">
    <property type="entry name" value="Histone deacetylase domain"/>
    <property type="match status" value="1"/>
</dbReference>